<dbReference type="SUPFAM" id="SSF56436">
    <property type="entry name" value="C-type lectin-like"/>
    <property type="match status" value="1"/>
</dbReference>
<proteinExistence type="predicted"/>
<reference evidence="3" key="3">
    <citation type="submission" date="2025-09" db="UniProtKB">
        <authorList>
            <consortium name="Ensembl"/>
        </authorList>
    </citation>
    <scope>IDENTIFICATION</scope>
</reference>
<evidence type="ECO:0000256" key="1">
    <source>
        <dbReference type="SAM" id="MobiDB-lite"/>
    </source>
</evidence>
<dbReference type="PANTHER" id="PTHR45784:SF3">
    <property type="entry name" value="C-TYPE LECTIN DOMAIN FAMILY 4 MEMBER K-LIKE-RELATED"/>
    <property type="match status" value="1"/>
</dbReference>
<dbReference type="SMART" id="SM00034">
    <property type="entry name" value="CLECT"/>
    <property type="match status" value="1"/>
</dbReference>
<dbReference type="InterPro" id="IPR016187">
    <property type="entry name" value="CTDL_fold"/>
</dbReference>
<dbReference type="AlphaFoldDB" id="A0A672J4V0"/>
<name>A0A672J4V0_SALFA</name>
<dbReference type="Gene3D" id="3.10.100.10">
    <property type="entry name" value="Mannose-Binding Protein A, subunit A"/>
    <property type="match status" value="1"/>
</dbReference>
<dbReference type="OMA" id="NENGWIG"/>
<reference evidence="3" key="2">
    <citation type="submission" date="2025-08" db="UniProtKB">
        <authorList>
            <consortium name="Ensembl"/>
        </authorList>
    </citation>
    <scope>IDENTIFICATION</scope>
</reference>
<dbReference type="Ensembl" id="ENSSFAT00005049761.1">
    <property type="protein sequence ID" value="ENSSFAP00005048152.1"/>
    <property type="gene ID" value="ENSSFAG00005023397.1"/>
</dbReference>
<dbReference type="Proteomes" id="UP000472267">
    <property type="component" value="Chromosome 3"/>
</dbReference>
<organism evidence="3 4">
    <name type="scientific">Salarias fasciatus</name>
    <name type="common">Jewelled blenny</name>
    <name type="synonym">Blennius fasciatus</name>
    <dbReference type="NCBI Taxonomy" id="181472"/>
    <lineage>
        <taxon>Eukaryota</taxon>
        <taxon>Metazoa</taxon>
        <taxon>Chordata</taxon>
        <taxon>Craniata</taxon>
        <taxon>Vertebrata</taxon>
        <taxon>Euteleostomi</taxon>
        <taxon>Actinopterygii</taxon>
        <taxon>Neopterygii</taxon>
        <taxon>Teleostei</taxon>
        <taxon>Neoteleostei</taxon>
        <taxon>Acanthomorphata</taxon>
        <taxon>Ovalentaria</taxon>
        <taxon>Blenniimorphae</taxon>
        <taxon>Blenniiformes</taxon>
        <taxon>Blennioidei</taxon>
        <taxon>Blenniidae</taxon>
        <taxon>Salariinae</taxon>
        <taxon>Salarias</taxon>
    </lineage>
</organism>
<sequence length="145" mass="16354">MGQDSCGTPTTKGRAPPASQDGSVIYNLAMKDFEYLYVSESLSWHEAQAYCRKHHTDLASIQSEEEYEVVKNKVPSGHVLAIGLHRELSDNWSDGVQRKFRNWLPGHPSLKSGSCVTTLINRENPGKWIENSCNKKFPFICRKGE</sequence>
<evidence type="ECO:0000313" key="4">
    <source>
        <dbReference type="Proteomes" id="UP000472267"/>
    </source>
</evidence>
<keyword evidence="4" id="KW-1185">Reference proteome</keyword>
<reference evidence="3" key="1">
    <citation type="submission" date="2019-06" db="EMBL/GenBank/DDBJ databases">
        <authorList>
            <consortium name="Wellcome Sanger Institute Data Sharing"/>
        </authorList>
    </citation>
    <scope>NUCLEOTIDE SEQUENCE [LARGE SCALE GENOMIC DNA]</scope>
</reference>
<accession>A0A672J4V0</accession>
<dbReference type="InterPro" id="IPR016186">
    <property type="entry name" value="C-type_lectin-like/link_sf"/>
</dbReference>
<dbReference type="InParanoid" id="A0A672J4V0"/>
<dbReference type="Pfam" id="PF00059">
    <property type="entry name" value="Lectin_C"/>
    <property type="match status" value="1"/>
</dbReference>
<dbReference type="PANTHER" id="PTHR45784">
    <property type="entry name" value="C-TYPE LECTIN DOMAIN FAMILY 20 MEMBER A-RELATED"/>
    <property type="match status" value="1"/>
</dbReference>
<evidence type="ECO:0000313" key="3">
    <source>
        <dbReference type="Ensembl" id="ENSSFAP00005048152.1"/>
    </source>
</evidence>
<dbReference type="PROSITE" id="PS50041">
    <property type="entry name" value="C_TYPE_LECTIN_2"/>
    <property type="match status" value="1"/>
</dbReference>
<evidence type="ECO:0000259" key="2">
    <source>
        <dbReference type="PROSITE" id="PS50041"/>
    </source>
</evidence>
<feature type="region of interest" description="Disordered" evidence="1">
    <location>
        <begin position="1"/>
        <end position="21"/>
    </location>
</feature>
<feature type="compositionally biased region" description="Polar residues" evidence="1">
    <location>
        <begin position="1"/>
        <end position="11"/>
    </location>
</feature>
<feature type="domain" description="C-type lectin" evidence="2">
    <location>
        <begin position="30"/>
        <end position="142"/>
    </location>
</feature>
<dbReference type="InterPro" id="IPR001304">
    <property type="entry name" value="C-type_lectin-like"/>
</dbReference>
<protein>
    <recommendedName>
        <fullName evidence="2">C-type lectin domain-containing protein</fullName>
    </recommendedName>
</protein>